<sequence length="372" mass="40913">MKKIFVAAATAAVMMSLTACGSQKSSALSETTQEAAAETEAETESETEEEDENIISFENVTLADNDVLKLELVNFYAEDVNWSEGKQNEKSITIKATNKTDHEIFLNPDGFYLDGEELFVSMQDGSISPAPGKSASYSFRVARDTKPEHTALESLDELYNLEGDFSGLEEMETGNQSLEVSFSIPEALGNGQGAGESEGASESGEQSAETAETEAAAEGLWSKNFYVDDFNQPTDQWYICTEKYFPGTFSNSAVTDANLAVQVTVDFEKDISIFLYEYNRTLVKNSSSMYDDTYTITMRTADGTDHNLTGTLYCGGDRIFIDDAYVDEVLAAMEGEGNVSFLVVNDERTVESYLFTIMPSNFKEVYEAALTQ</sequence>
<reference evidence="3" key="2">
    <citation type="submission" date="2021-04" db="EMBL/GenBank/DDBJ databases">
        <authorList>
            <person name="Gilroy R."/>
        </authorList>
    </citation>
    <scope>NUCLEOTIDE SEQUENCE</scope>
    <source>
        <strain evidence="3">CHK183-5548</strain>
    </source>
</reference>
<evidence type="ECO:0000313" key="4">
    <source>
        <dbReference type="Proteomes" id="UP000823883"/>
    </source>
</evidence>
<dbReference type="Proteomes" id="UP000823883">
    <property type="component" value="Unassembled WGS sequence"/>
</dbReference>
<dbReference type="AlphaFoldDB" id="A0A9D2PCV9"/>
<name>A0A9D2PCV9_9FIRM</name>
<feature type="compositionally biased region" description="Low complexity" evidence="1">
    <location>
        <begin position="25"/>
        <end position="36"/>
    </location>
</feature>
<feature type="compositionally biased region" description="Acidic residues" evidence="1">
    <location>
        <begin position="37"/>
        <end position="53"/>
    </location>
</feature>
<feature type="region of interest" description="Disordered" evidence="1">
    <location>
        <begin position="25"/>
        <end position="53"/>
    </location>
</feature>
<organism evidence="3 4">
    <name type="scientific">Candidatus Lachnoclostridium pullistercoris</name>
    <dbReference type="NCBI Taxonomy" id="2838632"/>
    <lineage>
        <taxon>Bacteria</taxon>
        <taxon>Bacillati</taxon>
        <taxon>Bacillota</taxon>
        <taxon>Clostridia</taxon>
        <taxon>Lachnospirales</taxon>
        <taxon>Lachnospiraceae</taxon>
    </lineage>
</organism>
<feature type="signal peptide" evidence="2">
    <location>
        <begin position="1"/>
        <end position="21"/>
    </location>
</feature>
<dbReference type="EMBL" id="DWWL01000063">
    <property type="protein sequence ID" value="HJC48332.1"/>
    <property type="molecule type" value="Genomic_DNA"/>
</dbReference>
<proteinExistence type="predicted"/>
<evidence type="ECO:0000256" key="2">
    <source>
        <dbReference type="SAM" id="SignalP"/>
    </source>
</evidence>
<gene>
    <name evidence="3" type="ORF">IAA04_09800</name>
</gene>
<reference evidence="3" key="1">
    <citation type="journal article" date="2021" name="PeerJ">
        <title>Extensive microbial diversity within the chicken gut microbiome revealed by metagenomics and culture.</title>
        <authorList>
            <person name="Gilroy R."/>
            <person name="Ravi A."/>
            <person name="Getino M."/>
            <person name="Pursley I."/>
            <person name="Horton D.L."/>
            <person name="Alikhan N.F."/>
            <person name="Baker D."/>
            <person name="Gharbi K."/>
            <person name="Hall N."/>
            <person name="Watson M."/>
            <person name="Adriaenssens E.M."/>
            <person name="Foster-Nyarko E."/>
            <person name="Jarju S."/>
            <person name="Secka A."/>
            <person name="Antonio M."/>
            <person name="Oren A."/>
            <person name="Chaudhuri R.R."/>
            <person name="La Ragione R."/>
            <person name="Hildebrand F."/>
            <person name="Pallen M.J."/>
        </authorList>
    </citation>
    <scope>NUCLEOTIDE SEQUENCE</scope>
    <source>
        <strain evidence="3">CHK183-5548</strain>
    </source>
</reference>
<dbReference type="PROSITE" id="PS51257">
    <property type="entry name" value="PROKAR_LIPOPROTEIN"/>
    <property type="match status" value="1"/>
</dbReference>
<comment type="caution">
    <text evidence="3">The sequence shown here is derived from an EMBL/GenBank/DDBJ whole genome shotgun (WGS) entry which is preliminary data.</text>
</comment>
<keyword evidence="2" id="KW-0732">Signal</keyword>
<feature type="compositionally biased region" description="Low complexity" evidence="1">
    <location>
        <begin position="197"/>
        <end position="214"/>
    </location>
</feature>
<evidence type="ECO:0000256" key="1">
    <source>
        <dbReference type="SAM" id="MobiDB-lite"/>
    </source>
</evidence>
<feature type="chain" id="PRO_5038810972" description="Telomeric repeat-binding factor 2" evidence="2">
    <location>
        <begin position="22"/>
        <end position="372"/>
    </location>
</feature>
<feature type="region of interest" description="Disordered" evidence="1">
    <location>
        <begin position="186"/>
        <end position="214"/>
    </location>
</feature>
<evidence type="ECO:0008006" key="5">
    <source>
        <dbReference type="Google" id="ProtNLM"/>
    </source>
</evidence>
<evidence type="ECO:0000313" key="3">
    <source>
        <dbReference type="EMBL" id="HJC48332.1"/>
    </source>
</evidence>
<accession>A0A9D2PCV9</accession>
<protein>
    <recommendedName>
        <fullName evidence="5">Telomeric repeat-binding factor 2</fullName>
    </recommendedName>
</protein>